<evidence type="ECO:0000313" key="1">
    <source>
        <dbReference type="EMBL" id="KAI3667462.1"/>
    </source>
</evidence>
<dbReference type="EMBL" id="CM042063">
    <property type="protein sequence ID" value="KAI3667462.1"/>
    <property type="molecule type" value="Genomic_DNA"/>
</dbReference>
<gene>
    <name evidence="1" type="ORF">L6452_42520</name>
</gene>
<comment type="caution">
    <text evidence="1">The sequence shown here is derived from an EMBL/GenBank/DDBJ whole genome shotgun (WGS) entry which is preliminary data.</text>
</comment>
<organism evidence="1 2">
    <name type="scientific">Arctium lappa</name>
    <name type="common">Greater burdock</name>
    <name type="synonym">Lappa major</name>
    <dbReference type="NCBI Taxonomy" id="4217"/>
    <lineage>
        <taxon>Eukaryota</taxon>
        <taxon>Viridiplantae</taxon>
        <taxon>Streptophyta</taxon>
        <taxon>Embryophyta</taxon>
        <taxon>Tracheophyta</taxon>
        <taxon>Spermatophyta</taxon>
        <taxon>Magnoliopsida</taxon>
        <taxon>eudicotyledons</taxon>
        <taxon>Gunneridae</taxon>
        <taxon>Pentapetalae</taxon>
        <taxon>asterids</taxon>
        <taxon>campanulids</taxon>
        <taxon>Asterales</taxon>
        <taxon>Asteraceae</taxon>
        <taxon>Carduoideae</taxon>
        <taxon>Cardueae</taxon>
        <taxon>Arctiinae</taxon>
        <taxon>Arctium</taxon>
    </lineage>
</organism>
<keyword evidence="2" id="KW-1185">Reference proteome</keyword>
<dbReference type="Proteomes" id="UP001055879">
    <property type="component" value="Linkage Group LG17"/>
</dbReference>
<name>A0ACB8XJ34_ARCLA</name>
<protein>
    <submittedName>
        <fullName evidence="1">Uncharacterized protein</fullName>
    </submittedName>
</protein>
<proteinExistence type="predicted"/>
<evidence type="ECO:0000313" key="2">
    <source>
        <dbReference type="Proteomes" id="UP001055879"/>
    </source>
</evidence>
<reference evidence="2" key="1">
    <citation type="journal article" date="2022" name="Mol. Ecol. Resour.">
        <title>The genomes of chicory, endive, great burdock and yacon provide insights into Asteraceae palaeo-polyploidization history and plant inulin production.</title>
        <authorList>
            <person name="Fan W."/>
            <person name="Wang S."/>
            <person name="Wang H."/>
            <person name="Wang A."/>
            <person name="Jiang F."/>
            <person name="Liu H."/>
            <person name="Zhao H."/>
            <person name="Xu D."/>
            <person name="Zhang Y."/>
        </authorList>
    </citation>
    <scope>NUCLEOTIDE SEQUENCE [LARGE SCALE GENOMIC DNA]</scope>
    <source>
        <strain evidence="2">cv. Niubang</strain>
    </source>
</reference>
<sequence length="73" mass="8260">MKAVGMESSSSSAIANIDDGFVFSIDWRDNEDWRREAPTMRTLFDDENVGEKNNDVNYVGEKNIDERGAEISN</sequence>
<accession>A0ACB8XJ34</accession>
<reference evidence="1 2" key="2">
    <citation type="journal article" date="2022" name="Mol. Ecol. Resour.">
        <title>The genomes of chicory, endive, great burdock and yacon provide insights into Asteraceae paleo-polyploidization history and plant inulin production.</title>
        <authorList>
            <person name="Fan W."/>
            <person name="Wang S."/>
            <person name="Wang H."/>
            <person name="Wang A."/>
            <person name="Jiang F."/>
            <person name="Liu H."/>
            <person name="Zhao H."/>
            <person name="Xu D."/>
            <person name="Zhang Y."/>
        </authorList>
    </citation>
    <scope>NUCLEOTIDE SEQUENCE [LARGE SCALE GENOMIC DNA]</scope>
    <source>
        <strain evidence="2">cv. Niubang</strain>
    </source>
</reference>